<evidence type="ECO:0000313" key="9">
    <source>
        <dbReference type="EMBL" id="RAO74704.1"/>
    </source>
</evidence>
<protein>
    <submittedName>
        <fullName evidence="9">Glycoside hydrolase 43 family protein</fullName>
    </submittedName>
</protein>
<evidence type="ECO:0000256" key="1">
    <source>
        <dbReference type="ARBA" id="ARBA00009865"/>
    </source>
</evidence>
<dbReference type="Gene3D" id="2.60.120.200">
    <property type="match status" value="1"/>
</dbReference>
<evidence type="ECO:0000256" key="2">
    <source>
        <dbReference type="ARBA" id="ARBA00022801"/>
    </source>
</evidence>
<dbReference type="EMBL" id="NFZS01000006">
    <property type="protein sequence ID" value="RAO74704.1"/>
    <property type="molecule type" value="Genomic_DNA"/>
</dbReference>
<feature type="signal peptide" evidence="7">
    <location>
        <begin position="1"/>
        <end position="22"/>
    </location>
</feature>
<feature type="chain" id="PRO_5016346108" evidence="7">
    <location>
        <begin position="23"/>
        <end position="557"/>
    </location>
</feature>
<dbReference type="GO" id="GO:0005975">
    <property type="term" value="P:carbohydrate metabolic process"/>
    <property type="evidence" value="ECO:0007669"/>
    <property type="project" value="InterPro"/>
</dbReference>
<accession>A0A328P3G9</accession>
<dbReference type="OrthoDB" id="9801455at2"/>
<sequence length="557" mass="60921">MRRVLRGVAFGLALVLGAAVHAQEPVLFDWFEYRGHDAAFEQPLPPGHYYNPVLTGFSPDPSIVRVGEHYYLVNSSFAYFPGLPVYESRDLVHWALIGHVIDRPSQVKLDGQGMSRGLYAPAITHHDGTFYVINTSVDSGGNFIATATNPAGPWSDPVWLPALAGGIDPSLFFDDDGKAYVVNNGVPEGGSRYDGHRAIWMQQFDVARHALTGPRRVLLDGGVDPAKKPIWIEGPHVYKRDGWYYLMCAEGGTGPQHSEVVLRSRAVWGPYVPYEGNPILTQRDLPADRAQPIVNAGHADLVEGQDGSWWAVFLASRAYDRVHYNTGRETFLLPVTWKDGWPSILPAGKAIPQVVQGPSFLAAGSQAPHSGNFTWRDEFDKPALDASWQFVRTPSKPWADLRSHPGQLAIEPQAQDLDTLHNPSFLAHAQQHLAFDASTELVVPAQDGVEAGIAAFQNEHYWYAFGVHRAGGKYLLTVRLHRGAASELMGTAAFDKAPTHLQLKISGDAGRYDFAYNEGSGWKLMVRGADGSLLSTDVAGGFVGATLGPYARLLDTP</sequence>
<dbReference type="InterPro" id="IPR006710">
    <property type="entry name" value="Glyco_hydro_43"/>
</dbReference>
<comment type="similarity">
    <text evidence="1 6">Belongs to the glycosyl hydrolase 43 family.</text>
</comment>
<dbReference type="PANTHER" id="PTHR42812:SF12">
    <property type="entry name" value="BETA-XYLOSIDASE-RELATED"/>
    <property type="match status" value="1"/>
</dbReference>
<feature type="active site" description="Proton donor" evidence="4">
    <location>
        <position position="233"/>
    </location>
</feature>
<feature type="site" description="Important for catalytic activity, responsible for pKa modulation of the active site Glu and correct orientation of both the proton donor and substrate" evidence="5">
    <location>
        <position position="168"/>
    </location>
</feature>
<keyword evidence="3 6" id="KW-0326">Glycosidase</keyword>
<keyword evidence="7" id="KW-0732">Signal</keyword>
<dbReference type="Pfam" id="PF17851">
    <property type="entry name" value="GH43_C2"/>
    <property type="match status" value="1"/>
</dbReference>
<evidence type="ECO:0000313" key="10">
    <source>
        <dbReference type="Proteomes" id="UP000248926"/>
    </source>
</evidence>
<dbReference type="InterPro" id="IPR013320">
    <property type="entry name" value="ConA-like_dom_sf"/>
</dbReference>
<evidence type="ECO:0000256" key="3">
    <source>
        <dbReference type="ARBA" id="ARBA00023295"/>
    </source>
</evidence>
<organism evidence="9 10">
    <name type="scientific">Dyella jiangningensis</name>
    <dbReference type="NCBI Taxonomy" id="1379159"/>
    <lineage>
        <taxon>Bacteria</taxon>
        <taxon>Pseudomonadati</taxon>
        <taxon>Pseudomonadota</taxon>
        <taxon>Gammaproteobacteria</taxon>
        <taxon>Lysobacterales</taxon>
        <taxon>Rhodanobacteraceae</taxon>
        <taxon>Dyella</taxon>
    </lineage>
</organism>
<keyword evidence="2 6" id="KW-0378">Hydrolase</keyword>
<dbReference type="GO" id="GO:0004553">
    <property type="term" value="F:hydrolase activity, hydrolyzing O-glycosyl compounds"/>
    <property type="evidence" value="ECO:0007669"/>
    <property type="project" value="InterPro"/>
</dbReference>
<evidence type="ECO:0000256" key="5">
    <source>
        <dbReference type="PIRSR" id="PIRSR606710-2"/>
    </source>
</evidence>
<comment type="caution">
    <text evidence="9">The sequence shown here is derived from an EMBL/GenBank/DDBJ whole genome shotgun (WGS) entry which is preliminary data.</text>
</comment>
<gene>
    <name evidence="9" type="ORF">CA260_19910</name>
</gene>
<dbReference type="InterPro" id="IPR041542">
    <property type="entry name" value="GH43_C2"/>
</dbReference>
<dbReference type="Pfam" id="PF04616">
    <property type="entry name" value="Glyco_hydro_43"/>
    <property type="match status" value="1"/>
</dbReference>
<feature type="domain" description="Beta-xylosidase C-terminal Concanavalin A-like" evidence="8">
    <location>
        <begin position="376"/>
        <end position="551"/>
    </location>
</feature>
<dbReference type="Proteomes" id="UP000248926">
    <property type="component" value="Unassembled WGS sequence"/>
</dbReference>
<proteinExistence type="inferred from homology"/>
<evidence type="ECO:0000256" key="7">
    <source>
        <dbReference type="SAM" id="SignalP"/>
    </source>
</evidence>
<dbReference type="Gene3D" id="2.115.10.20">
    <property type="entry name" value="Glycosyl hydrolase domain, family 43"/>
    <property type="match status" value="1"/>
</dbReference>
<dbReference type="CDD" id="cd18617">
    <property type="entry name" value="GH43_XynB-like"/>
    <property type="match status" value="1"/>
</dbReference>
<dbReference type="SUPFAM" id="SSF75005">
    <property type="entry name" value="Arabinanase/levansucrase/invertase"/>
    <property type="match status" value="1"/>
</dbReference>
<evidence type="ECO:0000256" key="6">
    <source>
        <dbReference type="RuleBase" id="RU361187"/>
    </source>
</evidence>
<dbReference type="InterPro" id="IPR051795">
    <property type="entry name" value="Glycosyl_Hydrlase_43"/>
</dbReference>
<evidence type="ECO:0000256" key="4">
    <source>
        <dbReference type="PIRSR" id="PIRSR606710-1"/>
    </source>
</evidence>
<name>A0A328P3G9_9GAMM</name>
<dbReference type="RefSeq" id="WP_111984878.1">
    <property type="nucleotide sequence ID" value="NZ_NFZS01000006.1"/>
</dbReference>
<keyword evidence="10" id="KW-1185">Reference proteome</keyword>
<dbReference type="AlphaFoldDB" id="A0A328P3G9"/>
<dbReference type="PANTHER" id="PTHR42812">
    <property type="entry name" value="BETA-XYLOSIDASE"/>
    <property type="match status" value="1"/>
</dbReference>
<evidence type="ECO:0000259" key="8">
    <source>
        <dbReference type="Pfam" id="PF17851"/>
    </source>
</evidence>
<feature type="active site" description="Proton acceptor" evidence="4">
    <location>
        <position position="60"/>
    </location>
</feature>
<reference evidence="9 10" key="1">
    <citation type="journal article" date="2018" name="Genet. Mol. Biol.">
        <title>The genome sequence of Dyella jiangningensis FCAV SCS01 from a lignocellulose-decomposing microbial consortium metagenome reveals potential for biotechnological applications.</title>
        <authorList>
            <person name="Desiderato J.G."/>
            <person name="Alvarenga D.O."/>
            <person name="Constancio M.T.L."/>
            <person name="Alves L.M.C."/>
            <person name="Varani A.M."/>
        </authorList>
    </citation>
    <scope>NUCLEOTIDE SEQUENCE [LARGE SCALE GENOMIC DNA]</scope>
    <source>
        <strain evidence="9 10">FCAV SCS01</strain>
    </source>
</reference>
<dbReference type="SUPFAM" id="SSF49899">
    <property type="entry name" value="Concanavalin A-like lectins/glucanases"/>
    <property type="match status" value="1"/>
</dbReference>
<dbReference type="InterPro" id="IPR023296">
    <property type="entry name" value="Glyco_hydro_beta-prop_sf"/>
</dbReference>